<proteinExistence type="predicted"/>
<evidence type="ECO:0000313" key="2">
    <source>
        <dbReference type="Proteomes" id="UP000612361"/>
    </source>
</evidence>
<comment type="caution">
    <text evidence="1">The sequence shown here is derived from an EMBL/GenBank/DDBJ whole genome shotgun (WGS) entry which is preliminary data.</text>
</comment>
<sequence length="403" mass="45485">MSELSTIAEAYVRLVLAVGLHDPGYVDAYIGPQAWRDEAQHLPLAQLQQQAADLLGRIAALSDSDVEQKARQAFLRLQIASVKTYIEQLMGQLLPFDQESLALYDAVSPPLTPADLDATLAELDALVPGQGELNARLSAYNRQFEIPRDKLDAVFTAAVNEARARTLRYIALPDNESFEIAYVNNQVWSAYNWYKGNNRSLIEVNTDFPMFISRAIDLASHEAYPGHHVFNLLLEQDMVQQKNWVEYAVYPLYSPMSFLAEGSANYGIEIAFPHAERMQFEKSVLFPLAGIDPAKAELYYQIQAVLQQLSYSGNMVAKRYLDGEIDRDAAIAMLMKYSLSDAERSAQRLRFIEHNRSYVINYNLGQDTVQAFVEKRAGKTDAALRWQVFTELLRNPVSASMMH</sequence>
<evidence type="ECO:0008006" key="3">
    <source>
        <dbReference type="Google" id="ProtNLM"/>
    </source>
</evidence>
<evidence type="ECO:0000313" key="1">
    <source>
        <dbReference type="EMBL" id="MBC3934794.1"/>
    </source>
</evidence>
<gene>
    <name evidence="1" type="ORF">H8K47_05420</name>
</gene>
<reference evidence="1" key="1">
    <citation type="submission" date="2020-08" db="EMBL/GenBank/DDBJ databases">
        <title>Novel species isolated from subtropical streams in China.</title>
        <authorList>
            <person name="Lu H."/>
        </authorList>
    </citation>
    <scope>NUCLEOTIDE SEQUENCE</scope>
    <source>
        <strain evidence="1">CY7W</strain>
    </source>
</reference>
<dbReference type="EMBL" id="JACOGG010000004">
    <property type="protein sequence ID" value="MBC3934794.1"/>
    <property type="molecule type" value="Genomic_DNA"/>
</dbReference>
<accession>A0A923I2G3</accession>
<name>A0A923I2G3_9BURK</name>
<dbReference type="RefSeq" id="WP_186880406.1">
    <property type="nucleotide sequence ID" value="NZ_JACOGG010000004.1"/>
</dbReference>
<organism evidence="1 2">
    <name type="scientific">Undibacterium rugosum</name>
    <dbReference type="NCBI Taxonomy" id="2762291"/>
    <lineage>
        <taxon>Bacteria</taxon>
        <taxon>Pseudomonadati</taxon>
        <taxon>Pseudomonadota</taxon>
        <taxon>Betaproteobacteria</taxon>
        <taxon>Burkholderiales</taxon>
        <taxon>Oxalobacteraceae</taxon>
        <taxon>Undibacterium</taxon>
    </lineage>
</organism>
<dbReference type="AlphaFoldDB" id="A0A923I2G3"/>
<dbReference type="Proteomes" id="UP000612361">
    <property type="component" value="Unassembled WGS sequence"/>
</dbReference>
<protein>
    <recommendedName>
        <fullName evidence="3">DUF885 domain-containing protein</fullName>
    </recommendedName>
</protein>
<keyword evidence="2" id="KW-1185">Reference proteome</keyword>